<keyword evidence="1" id="KW-0001">2Fe-2S</keyword>
<dbReference type="RefSeq" id="WP_167304642.1">
    <property type="nucleotide sequence ID" value="NZ_JAASQR010000004.1"/>
</dbReference>
<dbReference type="InterPro" id="IPR036922">
    <property type="entry name" value="Rieske_2Fe-2S_sf"/>
</dbReference>
<keyword evidence="3" id="KW-0408">Iron</keyword>
<keyword evidence="2" id="KW-0479">Metal-binding</keyword>
<dbReference type="PANTHER" id="PTHR21496:SF23">
    <property type="entry name" value="3-PHENYLPROPIONATE_CINNAMIC ACID DIOXYGENASE FERREDOXIN SUBUNIT"/>
    <property type="match status" value="1"/>
</dbReference>
<dbReference type="SUPFAM" id="SSF50022">
    <property type="entry name" value="ISP domain"/>
    <property type="match status" value="1"/>
</dbReference>
<evidence type="ECO:0000256" key="1">
    <source>
        <dbReference type="ARBA" id="ARBA00022714"/>
    </source>
</evidence>
<reference evidence="6 7" key="1">
    <citation type="submission" date="2020-03" db="EMBL/GenBank/DDBJ databases">
        <title>Genomic Encyclopedia of Type Strains, Phase IV (KMG-IV): sequencing the most valuable type-strain genomes for metagenomic binning, comparative biology and taxonomic classification.</title>
        <authorList>
            <person name="Goeker M."/>
        </authorList>
    </citation>
    <scope>NUCLEOTIDE SEQUENCE [LARGE SCALE GENOMIC DNA]</scope>
    <source>
        <strain evidence="6 7">DSM 21299</strain>
    </source>
</reference>
<evidence type="ECO:0000313" key="7">
    <source>
        <dbReference type="Proteomes" id="UP000576821"/>
    </source>
</evidence>
<keyword evidence="7" id="KW-1185">Reference proteome</keyword>
<keyword evidence="6" id="KW-0223">Dioxygenase</keyword>
<dbReference type="PANTHER" id="PTHR21496">
    <property type="entry name" value="FERREDOXIN-RELATED"/>
    <property type="match status" value="1"/>
</dbReference>
<gene>
    <name evidence="6" type="ORF">FHS54_002825</name>
</gene>
<dbReference type="PROSITE" id="PS51296">
    <property type="entry name" value="RIESKE"/>
    <property type="match status" value="1"/>
</dbReference>
<protein>
    <submittedName>
        <fullName evidence="6">3-phenylpropionate/trans-cinnamate dioxygenase ferredoxin subunit</fullName>
    </submittedName>
</protein>
<dbReference type="GO" id="GO:0051537">
    <property type="term" value="F:2 iron, 2 sulfur cluster binding"/>
    <property type="evidence" value="ECO:0007669"/>
    <property type="project" value="UniProtKB-KW"/>
</dbReference>
<dbReference type="EMBL" id="JAASQR010000004">
    <property type="protein sequence ID" value="NIJ17825.1"/>
    <property type="molecule type" value="Genomic_DNA"/>
</dbReference>
<evidence type="ECO:0000256" key="3">
    <source>
        <dbReference type="ARBA" id="ARBA00023004"/>
    </source>
</evidence>
<name>A0A846MGZ3_9SPHN</name>
<proteinExistence type="predicted"/>
<evidence type="ECO:0000256" key="2">
    <source>
        <dbReference type="ARBA" id="ARBA00022723"/>
    </source>
</evidence>
<feature type="domain" description="Rieske" evidence="5">
    <location>
        <begin position="6"/>
        <end position="101"/>
    </location>
</feature>
<dbReference type="Proteomes" id="UP000576821">
    <property type="component" value="Unassembled WGS sequence"/>
</dbReference>
<keyword evidence="4" id="KW-0411">Iron-sulfur</keyword>
<comment type="caution">
    <text evidence="6">The sequence shown here is derived from an EMBL/GenBank/DDBJ whole genome shotgun (WGS) entry which is preliminary data.</text>
</comment>
<dbReference type="Pfam" id="PF00355">
    <property type="entry name" value="Rieske"/>
    <property type="match status" value="1"/>
</dbReference>
<keyword evidence="6" id="KW-0560">Oxidoreductase</keyword>
<evidence type="ECO:0000313" key="6">
    <source>
        <dbReference type="EMBL" id="NIJ17825.1"/>
    </source>
</evidence>
<organism evidence="6 7">
    <name type="scientific">Sphingobium vermicomposti</name>
    <dbReference type="NCBI Taxonomy" id="529005"/>
    <lineage>
        <taxon>Bacteria</taxon>
        <taxon>Pseudomonadati</taxon>
        <taxon>Pseudomonadota</taxon>
        <taxon>Alphaproteobacteria</taxon>
        <taxon>Sphingomonadales</taxon>
        <taxon>Sphingomonadaceae</taxon>
        <taxon>Sphingobium</taxon>
    </lineage>
</organism>
<accession>A0A846MGZ3</accession>
<evidence type="ECO:0000256" key="4">
    <source>
        <dbReference type="ARBA" id="ARBA00023014"/>
    </source>
</evidence>
<dbReference type="GO" id="GO:0051213">
    <property type="term" value="F:dioxygenase activity"/>
    <property type="evidence" value="ECO:0007669"/>
    <property type="project" value="UniProtKB-KW"/>
</dbReference>
<dbReference type="Gene3D" id="2.102.10.10">
    <property type="entry name" value="Rieske [2Fe-2S] iron-sulphur domain"/>
    <property type="match status" value="1"/>
</dbReference>
<evidence type="ECO:0000259" key="5">
    <source>
        <dbReference type="PROSITE" id="PS51296"/>
    </source>
</evidence>
<dbReference type="AlphaFoldDB" id="A0A846MGZ3"/>
<sequence>MSADFFPVAAAADLPNNSSKAITLNGVKLLLCHADGEFFCVQNECTHRAFSLESGRIRRCMVLCPEHGMPFDLRTGNPKGQLTDKPLRTYETRVVDGQIEVAMSVEVS</sequence>
<dbReference type="InterPro" id="IPR017941">
    <property type="entry name" value="Rieske_2Fe-2S"/>
</dbReference>
<dbReference type="GO" id="GO:0046872">
    <property type="term" value="F:metal ion binding"/>
    <property type="evidence" value="ECO:0007669"/>
    <property type="project" value="UniProtKB-KW"/>
</dbReference>